<sequence length="697" mass="79157">MELLVAQAALTVALLGSLLLSAVKSAEDFNDASNLSRKSPVAGLCTQLIEPSGFPCSEHKTQTKDGFILGLQRVSSSSGNFRRQRGSPVLLIHGLFMAGDAWFLDTPNQSLGFILADRGFDVWVGNVRGTRWCHGHVTLSEKDREFWDWSWQEYALYDLREMIRYVYTVTNSRVFVIGHSQGTIMSLAAFTQPDIVEMVGAAALLCPITYLNHITARLPLRLVKMHLDQVILALGIHELNFKSDWGTRIMDMMCDRHVDCDDFLNSITGKNCCFNNSRIDFYLEYEPHPSSAKNLNHLFQMIREGTFAMYDYGRWKNMKLYGQLKPPKFDLSQISSSLPLWMGYGGNDALADITDLEHTLKELQSKPDLLYLENYGHLDFLLSTRSKEDAGDAWFLNTPNQSLGFILANRGFDVWVGNVRGTRRSQSHVSLLEKDKEFWDWSWQELSLYDLGEMIRYVYSVTNSRLFIIGHSQGTIISLAAFTQPDIVEMVGAAALLCPITYLKHITARLPLRLVKMHLDQVMLEMGIHQLNFKSDWGTRIMDMMCNGHVECDDLLTSFTVNKCSARSSGICATSFLLSSGTNISNFADSDPRRYFRDVLTMECGKNVKHYGQLKPPKFDLSRIPSTLLLWMGYGGNNAFADITDLQHTLKELQAKPDLHYLENYGHIDFLLSTRSREDVYDRMLAFFNSLGTFISY</sequence>
<keyword evidence="4" id="KW-0442">Lipid degradation</keyword>
<feature type="domain" description="AB hydrolase-1" evidence="8">
    <location>
        <begin position="407"/>
        <end position="499"/>
    </location>
</feature>
<feature type="signal peptide" evidence="7">
    <location>
        <begin position="1"/>
        <end position="25"/>
    </location>
</feature>
<evidence type="ECO:0000256" key="2">
    <source>
        <dbReference type="ARBA" id="ARBA00022729"/>
    </source>
</evidence>
<dbReference type="InterPro" id="IPR006693">
    <property type="entry name" value="AB_hydrolase_lipase"/>
</dbReference>
<feature type="domain" description="Partial AB-hydrolase lipase" evidence="9">
    <location>
        <begin position="46"/>
        <end position="104"/>
    </location>
</feature>
<keyword evidence="2 7" id="KW-0732">Signal</keyword>
<organism evidence="10 11">
    <name type="scientific">Abeliophyllum distichum</name>
    <dbReference type="NCBI Taxonomy" id="126358"/>
    <lineage>
        <taxon>Eukaryota</taxon>
        <taxon>Viridiplantae</taxon>
        <taxon>Streptophyta</taxon>
        <taxon>Embryophyta</taxon>
        <taxon>Tracheophyta</taxon>
        <taxon>Spermatophyta</taxon>
        <taxon>Magnoliopsida</taxon>
        <taxon>eudicotyledons</taxon>
        <taxon>Gunneridae</taxon>
        <taxon>Pentapetalae</taxon>
        <taxon>asterids</taxon>
        <taxon>lamiids</taxon>
        <taxon>Lamiales</taxon>
        <taxon>Oleaceae</taxon>
        <taxon>Forsythieae</taxon>
        <taxon>Abeliophyllum</taxon>
    </lineage>
</organism>
<name>A0ABD1RS00_9LAMI</name>
<comment type="similarity">
    <text evidence="1">Belongs to the AB hydrolase superfamily. Lipase family.</text>
</comment>
<protein>
    <submittedName>
        <fullName evidence="10">Triacylglycerol lipase 1</fullName>
    </submittedName>
</protein>
<accession>A0ABD1RS00</accession>
<evidence type="ECO:0000256" key="5">
    <source>
        <dbReference type="ARBA" id="ARBA00023098"/>
    </source>
</evidence>
<dbReference type="Proteomes" id="UP001604336">
    <property type="component" value="Unassembled WGS sequence"/>
</dbReference>
<dbReference type="GO" id="GO:0016042">
    <property type="term" value="P:lipid catabolic process"/>
    <property type="evidence" value="ECO:0007669"/>
    <property type="project" value="UniProtKB-KW"/>
</dbReference>
<keyword evidence="3" id="KW-0378">Hydrolase</keyword>
<keyword evidence="11" id="KW-1185">Reference proteome</keyword>
<dbReference type="InterPro" id="IPR000073">
    <property type="entry name" value="AB_hydrolase_1"/>
</dbReference>
<proteinExistence type="inferred from homology"/>
<reference evidence="11" key="1">
    <citation type="submission" date="2024-07" db="EMBL/GenBank/DDBJ databases">
        <title>Two chromosome-level genome assemblies of Korean endemic species Abeliophyllum distichum and Forsythia ovata (Oleaceae).</title>
        <authorList>
            <person name="Jang H."/>
        </authorList>
    </citation>
    <scope>NUCLEOTIDE SEQUENCE [LARGE SCALE GENOMIC DNA]</scope>
</reference>
<gene>
    <name evidence="10" type="ORF">Adt_26442</name>
</gene>
<evidence type="ECO:0000259" key="9">
    <source>
        <dbReference type="Pfam" id="PF04083"/>
    </source>
</evidence>
<keyword evidence="5" id="KW-0443">Lipid metabolism</keyword>
<dbReference type="SUPFAM" id="SSF53474">
    <property type="entry name" value="alpha/beta-Hydrolases"/>
    <property type="match status" value="2"/>
</dbReference>
<evidence type="ECO:0000313" key="10">
    <source>
        <dbReference type="EMBL" id="KAL2490814.1"/>
    </source>
</evidence>
<dbReference type="FunFam" id="3.40.50.1820:FF:000057">
    <property type="entry name" value="Lipase"/>
    <property type="match status" value="2"/>
</dbReference>
<dbReference type="EMBL" id="JBFOLK010000008">
    <property type="protein sequence ID" value="KAL2490814.1"/>
    <property type="molecule type" value="Genomic_DNA"/>
</dbReference>
<comment type="caution">
    <text evidence="10">The sequence shown here is derived from an EMBL/GenBank/DDBJ whole genome shotgun (WGS) entry which is preliminary data.</text>
</comment>
<evidence type="ECO:0000256" key="3">
    <source>
        <dbReference type="ARBA" id="ARBA00022801"/>
    </source>
</evidence>
<evidence type="ECO:0000256" key="7">
    <source>
        <dbReference type="SAM" id="SignalP"/>
    </source>
</evidence>
<evidence type="ECO:0000259" key="8">
    <source>
        <dbReference type="Pfam" id="PF00561"/>
    </source>
</evidence>
<evidence type="ECO:0000256" key="6">
    <source>
        <dbReference type="ARBA" id="ARBA00023180"/>
    </source>
</evidence>
<keyword evidence="6" id="KW-0325">Glycoprotein</keyword>
<evidence type="ECO:0000256" key="4">
    <source>
        <dbReference type="ARBA" id="ARBA00022963"/>
    </source>
</evidence>
<dbReference type="Pfam" id="PF04083">
    <property type="entry name" value="Abhydro_lipase"/>
    <property type="match status" value="1"/>
</dbReference>
<dbReference type="GO" id="GO:0016787">
    <property type="term" value="F:hydrolase activity"/>
    <property type="evidence" value="ECO:0007669"/>
    <property type="project" value="UniProtKB-KW"/>
</dbReference>
<dbReference type="InterPro" id="IPR029058">
    <property type="entry name" value="AB_hydrolase_fold"/>
</dbReference>
<dbReference type="AlphaFoldDB" id="A0ABD1RS00"/>
<evidence type="ECO:0000256" key="1">
    <source>
        <dbReference type="ARBA" id="ARBA00010701"/>
    </source>
</evidence>
<evidence type="ECO:0000313" key="11">
    <source>
        <dbReference type="Proteomes" id="UP001604336"/>
    </source>
</evidence>
<feature type="chain" id="PRO_5044802065" evidence="7">
    <location>
        <begin position="26"/>
        <end position="697"/>
    </location>
</feature>
<dbReference type="Pfam" id="PF00561">
    <property type="entry name" value="Abhydrolase_1"/>
    <property type="match status" value="1"/>
</dbReference>
<dbReference type="PANTHER" id="PTHR11005">
    <property type="entry name" value="LYSOSOMAL ACID LIPASE-RELATED"/>
    <property type="match status" value="1"/>
</dbReference>
<dbReference type="Gene3D" id="3.40.50.1820">
    <property type="entry name" value="alpha/beta hydrolase"/>
    <property type="match status" value="2"/>
</dbReference>